<evidence type="ECO:0000313" key="2">
    <source>
        <dbReference type="Proteomes" id="UP000541444"/>
    </source>
</evidence>
<keyword evidence="2" id="KW-1185">Reference proteome</keyword>
<sequence length="67" mass="7602">MVPQWGTHQQVLLPSALSEHDFLNDLGPLGWMKTQPNELPKLSPQAEVALRDHHILSNYAKKNNMNT</sequence>
<dbReference type="Proteomes" id="UP000541444">
    <property type="component" value="Unassembled WGS sequence"/>
</dbReference>
<comment type="caution">
    <text evidence="1">The sequence shown here is derived from an EMBL/GenBank/DDBJ whole genome shotgun (WGS) entry which is preliminary data.</text>
</comment>
<protein>
    <submittedName>
        <fullName evidence="1">Uncharacterized protein</fullName>
    </submittedName>
</protein>
<name>A0A7J7MPR3_9MAGN</name>
<dbReference type="OrthoDB" id="1931344at2759"/>
<evidence type="ECO:0000313" key="1">
    <source>
        <dbReference type="EMBL" id="KAF6156807.1"/>
    </source>
</evidence>
<organism evidence="1 2">
    <name type="scientific">Kingdonia uniflora</name>
    <dbReference type="NCBI Taxonomy" id="39325"/>
    <lineage>
        <taxon>Eukaryota</taxon>
        <taxon>Viridiplantae</taxon>
        <taxon>Streptophyta</taxon>
        <taxon>Embryophyta</taxon>
        <taxon>Tracheophyta</taxon>
        <taxon>Spermatophyta</taxon>
        <taxon>Magnoliopsida</taxon>
        <taxon>Ranunculales</taxon>
        <taxon>Circaeasteraceae</taxon>
        <taxon>Kingdonia</taxon>
    </lineage>
</organism>
<accession>A0A7J7MPR3</accession>
<dbReference type="Gene3D" id="3.40.140.10">
    <property type="entry name" value="Cytidine Deaminase, domain 2"/>
    <property type="match status" value="1"/>
</dbReference>
<gene>
    <name evidence="1" type="ORF">GIB67_033276</name>
</gene>
<reference evidence="1 2" key="1">
    <citation type="journal article" date="2020" name="IScience">
        <title>Genome Sequencing of the Endangered Kingdonia uniflora (Circaeasteraceae, Ranunculales) Reveals Potential Mechanisms of Evolutionary Specialization.</title>
        <authorList>
            <person name="Sun Y."/>
            <person name="Deng T."/>
            <person name="Zhang A."/>
            <person name="Moore M.J."/>
            <person name="Landis J.B."/>
            <person name="Lin N."/>
            <person name="Zhang H."/>
            <person name="Zhang X."/>
            <person name="Huang J."/>
            <person name="Zhang X."/>
            <person name="Sun H."/>
            <person name="Wang H."/>
        </authorList>
    </citation>
    <scope>NUCLEOTIDE SEQUENCE [LARGE SCALE GENOMIC DNA]</scope>
    <source>
        <strain evidence="1">TB1705</strain>
        <tissue evidence="1">Leaf</tissue>
    </source>
</reference>
<dbReference type="EMBL" id="JACGCM010001301">
    <property type="protein sequence ID" value="KAF6156807.1"/>
    <property type="molecule type" value="Genomic_DNA"/>
</dbReference>
<dbReference type="AlphaFoldDB" id="A0A7J7MPR3"/>
<proteinExistence type="predicted"/>